<name>A0A1M5HVN9_9BRAD</name>
<dbReference type="EMBL" id="LT670817">
    <property type="protein sequence ID" value="SHG19943.1"/>
    <property type="molecule type" value="Genomic_DNA"/>
</dbReference>
<dbReference type="RefSeq" id="WP_079599982.1">
    <property type="nucleotide sequence ID" value="NZ_LT670817.1"/>
</dbReference>
<dbReference type="Proteomes" id="UP000189796">
    <property type="component" value="Chromosome I"/>
</dbReference>
<organism evidence="1 2">
    <name type="scientific">Bradyrhizobium erythrophlei</name>
    <dbReference type="NCBI Taxonomy" id="1437360"/>
    <lineage>
        <taxon>Bacteria</taxon>
        <taxon>Pseudomonadati</taxon>
        <taxon>Pseudomonadota</taxon>
        <taxon>Alphaproteobacteria</taxon>
        <taxon>Hyphomicrobiales</taxon>
        <taxon>Nitrobacteraceae</taxon>
        <taxon>Bradyrhizobium</taxon>
    </lineage>
</organism>
<protein>
    <submittedName>
        <fullName evidence="1">Uncharacterized protein</fullName>
    </submittedName>
</protein>
<accession>A0A1M5HVN9</accession>
<gene>
    <name evidence="1" type="ORF">SAMN05443248_0660</name>
</gene>
<evidence type="ECO:0000313" key="1">
    <source>
        <dbReference type="EMBL" id="SHG19943.1"/>
    </source>
</evidence>
<evidence type="ECO:0000313" key="2">
    <source>
        <dbReference type="Proteomes" id="UP000189796"/>
    </source>
</evidence>
<reference evidence="1 2" key="1">
    <citation type="submission" date="2016-11" db="EMBL/GenBank/DDBJ databases">
        <authorList>
            <person name="Jaros S."/>
            <person name="Januszkiewicz K."/>
            <person name="Wedrychowicz H."/>
        </authorList>
    </citation>
    <scope>NUCLEOTIDE SEQUENCE [LARGE SCALE GENOMIC DNA]</scope>
    <source>
        <strain evidence="1 2">GAS138</strain>
    </source>
</reference>
<dbReference type="AlphaFoldDB" id="A0A1M5HVN9"/>
<proteinExistence type="predicted"/>
<sequence length="124" mass="13479">MIFPNDTVPSSAEIVSSILAPNGQHKAVMFFLGGPGFAPGSHEYVGVIPTAQADVTAWADRNKVFKSDCMALGQTYDEMRKSVVWKSAQALQIILNPNRGCAINLKDYTLEQAIRVHYVVPSLG</sequence>